<keyword evidence="3" id="KW-1003">Cell membrane</keyword>
<comment type="subcellular location">
    <subcellularLocation>
        <location evidence="1">Cell inner membrane</location>
        <topology evidence="1">Multi-pass membrane protein</topology>
    </subcellularLocation>
</comment>
<evidence type="ECO:0000256" key="11">
    <source>
        <dbReference type="ARBA" id="ARBA00023136"/>
    </source>
</evidence>
<feature type="transmembrane region" description="Helical" evidence="12">
    <location>
        <begin position="23"/>
        <end position="44"/>
    </location>
</feature>
<gene>
    <name evidence="14" type="ORF">SAMN05421749_10678</name>
</gene>
<dbReference type="Pfam" id="PF00487">
    <property type="entry name" value="FA_desaturase"/>
    <property type="match status" value="1"/>
</dbReference>
<dbReference type="AlphaFoldDB" id="A0A1G6M6X0"/>
<dbReference type="GO" id="GO:0046872">
    <property type="term" value="F:metal ion binding"/>
    <property type="evidence" value="ECO:0007669"/>
    <property type="project" value="UniProtKB-KW"/>
</dbReference>
<name>A0A1G6M6X0_9GAMM</name>
<evidence type="ECO:0000256" key="4">
    <source>
        <dbReference type="ARBA" id="ARBA00022519"/>
    </source>
</evidence>
<evidence type="ECO:0000259" key="13">
    <source>
        <dbReference type="Pfam" id="PF00487"/>
    </source>
</evidence>
<keyword evidence="4" id="KW-0997">Cell inner membrane</keyword>
<evidence type="ECO:0000256" key="10">
    <source>
        <dbReference type="ARBA" id="ARBA00023033"/>
    </source>
</evidence>
<keyword evidence="9" id="KW-0408">Iron</keyword>
<dbReference type="GO" id="GO:0004497">
    <property type="term" value="F:monooxygenase activity"/>
    <property type="evidence" value="ECO:0007669"/>
    <property type="project" value="UniProtKB-KW"/>
</dbReference>
<keyword evidence="11 12" id="KW-0472">Membrane</keyword>
<evidence type="ECO:0000256" key="1">
    <source>
        <dbReference type="ARBA" id="ARBA00004429"/>
    </source>
</evidence>
<evidence type="ECO:0000313" key="14">
    <source>
        <dbReference type="EMBL" id="SDC51054.1"/>
    </source>
</evidence>
<keyword evidence="5 12" id="KW-0812">Transmembrane</keyword>
<dbReference type="EMBL" id="FMYK01000006">
    <property type="protein sequence ID" value="SDC51054.1"/>
    <property type="molecule type" value="Genomic_DNA"/>
</dbReference>
<keyword evidence="10 14" id="KW-0503">Monooxygenase</keyword>
<dbReference type="InterPro" id="IPR005804">
    <property type="entry name" value="FA_desaturase_dom"/>
</dbReference>
<evidence type="ECO:0000256" key="6">
    <source>
        <dbReference type="ARBA" id="ARBA00022723"/>
    </source>
</evidence>
<dbReference type="InterPro" id="IPR033885">
    <property type="entry name" value="AlkB/XylM"/>
</dbReference>
<protein>
    <submittedName>
        <fullName evidence="14">Alkane 1-monooxygenase</fullName>
    </submittedName>
</protein>
<dbReference type="PANTHER" id="PTHR38674">
    <property type="entry name" value="ALKANE 1-MONOOXYGENASE 1"/>
    <property type="match status" value="1"/>
</dbReference>
<accession>A0A1G6M6X0</accession>
<evidence type="ECO:0000256" key="9">
    <source>
        <dbReference type="ARBA" id="ARBA00023004"/>
    </source>
</evidence>
<evidence type="ECO:0000256" key="3">
    <source>
        <dbReference type="ARBA" id="ARBA00022475"/>
    </source>
</evidence>
<evidence type="ECO:0000256" key="5">
    <source>
        <dbReference type="ARBA" id="ARBA00022692"/>
    </source>
</evidence>
<dbReference type="OrthoDB" id="4759734at2"/>
<dbReference type="GO" id="GO:0006629">
    <property type="term" value="P:lipid metabolic process"/>
    <property type="evidence" value="ECO:0007669"/>
    <property type="project" value="InterPro"/>
</dbReference>
<keyword evidence="7 12" id="KW-1133">Transmembrane helix</keyword>
<feature type="domain" description="Fatty acid desaturase" evidence="13">
    <location>
        <begin position="130"/>
        <end position="345"/>
    </location>
</feature>
<evidence type="ECO:0000313" key="15">
    <source>
        <dbReference type="Proteomes" id="UP000242317"/>
    </source>
</evidence>
<keyword evidence="8" id="KW-0560">Oxidoreductase</keyword>
<sequence>MNQSVDLEVLSQATPYVDKKRRLWMLGIVVPNIANGVLLGYQFGPKATKKLFAFAGPLVLHVIIPSIDKMMGVDPDNPPEQAIADLEDDPYYARVVKLFIPFQYAANIYGLYLASKKSTSLIDRIMIGHMLGVVNGVAINTAHELSHKSGKLEHYLSHLALVPTGYNHFRIEHPYGHHRRVATPEDPASSQMGETFWQFWPRTVVGSFKSAIEIETRRLERKDKKFWSLDNELLQGWGMSAAYHALTLKMFGTGILPTQIAQALQGITLFEAVNYMEHYGLKREDLGNGRYARTMPEHSWNNNSKFSNVLLYQLQRHSDHHAYPTRSFQSLRHYEDVPQLPMGYASLFLPVMIPKLWFKLMDERVIAHYDGDMDKVNVYPKAKKSLLKKYAHLWKKKEPAKNSQDALKTEVV</sequence>
<reference evidence="15" key="1">
    <citation type="submission" date="2016-09" db="EMBL/GenBank/DDBJ databases">
        <authorList>
            <person name="Varghese N."/>
            <person name="Submissions S."/>
        </authorList>
    </citation>
    <scope>NUCLEOTIDE SEQUENCE [LARGE SCALE GENOMIC DNA]</scope>
    <source>
        <strain evidence="15">ANC 3699</strain>
    </source>
</reference>
<evidence type="ECO:0000256" key="8">
    <source>
        <dbReference type="ARBA" id="ARBA00023002"/>
    </source>
</evidence>
<dbReference type="GO" id="GO:0005886">
    <property type="term" value="C:plasma membrane"/>
    <property type="evidence" value="ECO:0007669"/>
    <property type="project" value="UniProtKB-SubCell"/>
</dbReference>
<evidence type="ECO:0000256" key="2">
    <source>
        <dbReference type="ARBA" id="ARBA00010823"/>
    </source>
</evidence>
<comment type="similarity">
    <text evidence="2">Belongs to the fatty acid desaturase type 1 family. AlkB subfamily.</text>
</comment>
<dbReference type="CDD" id="cd03512">
    <property type="entry name" value="Alkane-hydroxylase"/>
    <property type="match status" value="1"/>
</dbReference>
<evidence type="ECO:0000256" key="7">
    <source>
        <dbReference type="ARBA" id="ARBA00022989"/>
    </source>
</evidence>
<keyword evidence="6" id="KW-0479">Metal-binding</keyword>
<evidence type="ECO:0000256" key="12">
    <source>
        <dbReference type="SAM" id="Phobius"/>
    </source>
</evidence>
<keyword evidence="15" id="KW-1185">Reference proteome</keyword>
<proteinExistence type="inferred from homology"/>
<organism evidence="14 15">
    <name type="scientific">Acinetobacter marinus</name>
    <dbReference type="NCBI Taxonomy" id="281375"/>
    <lineage>
        <taxon>Bacteria</taxon>
        <taxon>Pseudomonadati</taxon>
        <taxon>Pseudomonadota</taxon>
        <taxon>Gammaproteobacteria</taxon>
        <taxon>Moraxellales</taxon>
        <taxon>Moraxellaceae</taxon>
        <taxon>Acinetobacter</taxon>
    </lineage>
</organism>
<dbReference type="Proteomes" id="UP000242317">
    <property type="component" value="Unassembled WGS sequence"/>
</dbReference>
<dbReference type="RefSeq" id="WP_092620240.1">
    <property type="nucleotide sequence ID" value="NZ_FMYK01000006.1"/>
</dbReference>
<dbReference type="PANTHER" id="PTHR38674:SF1">
    <property type="entry name" value="ALKANE 1-MONOOXYGENASE 1"/>
    <property type="match status" value="1"/>
</dbReference>